<dbReference type="OrthoDB" id="6613179at2759"/>
<reference evidence="1 2" key="1">
    <citation type="submission" date="2019-08" db="EMBL/GenBank/DDBJ databases">
        <title>Whole genome of Aphis craccivora.</title>
        <authorList>
            <person name="Voronova N.V."/>
            <person name="Shulinski R.S."/>
            <person name="Bandarenka Y.V."/>
            <person name="Zhorov D.G."/>
            <person name="Warner D."/>
        </authorList>
    </citation>
    <scope>NUCLEOTIDE SEQUENCE [LARGE SCALE GENOMIC DNA]</scope>
    <source>
        <strain evidence="1">180601</strain>
        <tissue evidence="1">Whole Body</tissue>
    </source>
</reference>
<dbReference type="Proteomes" id="UP000478052">
    <property type="component" value="Unassembled WGS sequence"/>
</dbReference>
<comment type="caution">
    <text evidence="1">The sequence shown here is derived from an EMBL/GenBank/DDBJ whole genome shotgun (WGS) entry which is preliminary data.</text>
</comment>
<proteinExistence type="predicted"/>
<evidence type="ECO:0000313" key="2">
    <source>
        <dbReference type="Proteomes" id="UP000478052"/>
    </source>
</evidence>
<dbReference type="AlphaFoldDB" id="A0A6G0X5W1"/>
<accession>A0A6G0X5W1</accession>
<sequence length="202" mass="23631">MSKPKGGWEKIKETQKKKKNEADFLKIVNPLTSYFIPKYTNSENTINKEDNIINSSTSDSHNVPSLSNSFTSAFSKNNDVIEYSNDPGDWNLTSHNLISYFIEKGLKFFQNINADFSLTIKYYENPKVNRCLNKTAFFYTEPNVDFCNREWLLYSPTIKMVYCYYCILFSKNNIMSDGYDDWRNVQKFLENHVKKMISCLGN</sequence>
<evidence type="ECO:0000313" key="1">
    <source>
        <dbReference type="EMBL" id="KAF0735379.1"/>
    </source>
</evidence>
<gene>
    <name evidence="1" type="ORF">FWK35_00021196</name>
</gene>
<dbReference type="EMBL" id="VUJU01008112">
    <property type="protein sequence ID" value="KAF0735379.1"/>
    <property type="molecule type" value="Genomic_DNA"/>
</dbReference>
<organism evidence="1 2">
    <name type="scientific">Aphis craccivora</name>
    <name type="common">Cowpea aphid</name>
    <dbReference type="NCBI Taxonomy" id="307492"/>
    <lineage>
        <taxon>Eukaryota</taxon>
        <taxon>Metazoa</taxon>
        <taxon>Ecdysozoa</taxon>
        <taxon>Arthropoda</taxon>
        <taxon>Hexapoda</taxon>
        <taxon>Insecta</taxon>
        <taxon>Pterygota</taxon>
        <taxon>Neoptera</taxon>
        <taxon>Paraneoptera</taxon>
        <taxon>Hemiptera</taxon>
        <taxon>Sternorrhyncha</taxon>
        <taxon>Aphidomorpha</taxon>
        <taxon>Aphidoidea</taxon>
        <taxon>Aphididae</taxon>
        <taxon>Aphidini</taxon>
        <taxon>Aphis</taxon>
        <taxon>Aphis</taxon>
    </lineage>
</organism>
<name>A0A6G0X5W1_APHCR</name>
<keyword evidence="2" id="KW-1185">Reference proteome</keyword>
<protein>
    <submittedName>
        <fullName evidence="1">Zinc finger MYM-type protein 1-like</fullName>
    </submittedName>
</protein>